<organism evidence="1 2">
    <name type="scientific">Halorarum halophilum</name>
    <dbReference type="NCBI Taxonomy" id="2743090"/>
    <lineage>
        <taxon>Archaea</taxon>
        <taxon>Methanobacteriati</taxon>
        <taxon>Methanobacteriota</taxon>
        <taxon>Stenosarchaea group</taxon>
        <taxon>Halobacteria</taxon>
        <taxon>Halobacteriales</taxon>
        <taxon>Haloferacaceae</taxon>
        <taxon>Halorarum</taxon>
    </lineage>
</organism>
<name>A0A7D5K3W8_9EURY</name>
<proteinExistence type="predicted"/>
<dbReference type="AlphaFoldDB" id="A0A7D5K3W8"/>
<geneLocation type="plasmid" evidence="1 2">
    <name>unnamed3</name>
</geneLocation>
<dbReference type="Proteomes" id="UP000509750">
    <property type="component" value="Plasmid unnamed3"/>
</dbReference>
<reference evidence="1 2" key="1">
    <citation type="submission" date="2020-07" db="EMBL/GenBank/DDBJ databases">
        <title>Gai3-2, isolated from salt lake.</title>
        <authorList>
            <person name="Cui H."/>
            <person name="Shi X."/>
        </authorList>
    </citation>
    <scope>NUCLEOTIDE SEQUENCE [LARGE SCALE GENOMIC DNA]</scope>
    <source>
        <strain evidence="1 2">Gai3-2</strain>
        <plasmid evidence="1 2">unnamed3</plasmid>
    </source>
</reference>
<dbReference type="OrthoDB" id="350869at2157"/>
<protein>
    <submittedName>
        <fullName evidence="1">Uncharacterized protein</fullName>
    </submittedName>
</protein>
<dbReference type="GeneID" id="56031258"/>
<dbReference type="RefSeq" id="WP_179171555.1">
    <property type="nucleotide sequence ID" value="NZ_CP058532.1"/>
</dbReference>
<evidence type="ECO:0000313" key="1">
    <source>
        <dbReference type="EMBL" id="QLG29981.1"/>
    </source>
</evidence>
<gene>
    <name evidence="1" type="ORF">HUG10_20455</name>
</gene>
<sequence>MVDTPRDRLGANLKTPYPDDDGTWWDHLLTTIGDEMDDLETVRQVVLDSKFLETATDAQLDRLGELVQLPREKGETNPHYRGRLTVELRAKLSTATVKEIKDTAATILEVESADIGYSEDFSVEAARFILDIDENVLSSAGVSGSEFVTFIDRVRGAGIRAEIRTKGTFTYRSEQEYISGTNNPANGYYDSADGITNGTYAGLVQ</sequence>
<dbReference type="KEGG" id="halg:HUG10_20455"/>
<keyword evidence="2" id="KW-1185">Reference proteome</keyword>
<accession>A0A7D5K3W8</accession>
<keyword evidence="1" id="KW-0614">Plasmid</keyword>
<evidence type="ECO:0000313" key="2">
    <source>
        <dbReference type="Proteomes" id="UP000509750"/>
    </source>
</evidence>
<dbReference type="EMBL" id="CP058532">
    <property type="protein sequence ID" value="QLG29981.1"/>
    <property type="molecule type" value="Genomic_DNA"/>
</dbReference>